<feature type="region of interest" description="Disordered" evidence="3">
    <location>
        <begin position="244"/>
        <end position="302"/>
    </location>
</feature>
<feature type="domain" description="RRM" evidence="4">
    <location>
        <begin position="82"/>
        <end position="161"/>
    </location>
</feature>
<evidence type="ECO:0000313" key="5">
    <source>
        <dbReference type="EMBL" id="TFK37520.1"/>
    </source>
</evidence>
<feature type="compositionally biased region" description="Gly residues" evidence="3">
    <location>
        <begin position="265"/>
        <end position="296"/>
    </location>
</feature>
<evidence type="ECO:0000313" key="6">
    <source>
        <dbReference type="Proteomes" id="UP000308652"/>
    </source>
</evidence>
<dbReference type="SMART" id="SM00360">
    <property type="entry name" value="RRM"/>
    <property type="match status" value="2"/>
</dbReference>
<dbReference type="PANTHER" id="PTHR48027">
    <property type="entry name" value="HETEROGENEOUS NUCLEAR RIBONUCLEOPROTEIN 87F-RELATED"/>
    <property type="match status" value="1"/>
</dbReference>
<dbReference type="InterPro" id="IPR052462">
    <property type="entry name" value="SLIRP/GR-RBP-like"/>
</dbReference>
<dbReference type="AlphaFoldDB" id="A0A5C3LX46"/>
<dbReference type="InterPro" id="IPR000504">
    <property type="entry name" value="RRM_dom"/>
</dbReference>
<dbReference type="Proteomes" id="UP000308652">
    <property type="component" value="Unassembled WGS sequence"/>
</dbReference>
<organism evidence="5 6">
    <name type="scientific">Crucibulum laeve</name>
    <dbReference type="NCBI Taxonomy" id="68775"/>
    <lineage>
        <taxon>Eukaryota</taxon>
        <taxon>Fungi</taxon>
        <taxon>Dikarya</taxon>
        <taxon>Basidiomycota</taxon>
        <taxon>Agaricomycotina</taxon>
        <taxon>Agaricomycetes</taxon>
        <taxon>Agaricomycetidae</taxon>
        <taxon>Agaricales</taxon>
        <taxon>Agaricineae</taxon>
        <taxon>Nidulariaceae</taxon>
        <taxon>Crucibulum</taxon>
    </lineage>
</organism>
<dbReference type="GO" id="GO:0003723">
    <property type="term" value="F:RNA binding"/>
    <property type="evidence" value="ECO:0007669"/>
    <property type="project" value="UniProtKB-UniRule"/>
</dbReference>
<keyword evidence="6" id="KW-1185">Reference proteome</keyword>
<proteinExistence type="predicted"/>
<accession>A0A5C3LX46</accession>
<dbReference type="InterPro" id="IPR035979">
    <property type="entry name" value="RBD_domain_sf"/>
</dbReference>
<dbReference type="CDD" id="cd00590">
    <property type="entry name" value="RRM_SF"/>
    <property type="match status" value="1"/>
</dbReference>
<dbReference type="STRING" id="68775.A0A5C3LX46"/>
<dbReference type="InterPro" id="IPR012677">
    <property type="entry name" value="Nucleotide-bd_a/b_plait_sf"/>
</dbReference>
<name>A0A5C3LX46_9AGAR</name>
<dbReference type="Pfam" id="PF00076">
    <property type="entry name" value="RRM_1"/>
    <property type="match status" value="2"/>
</dbReference>
<feature type="region of interest" description="Disordered" evidence="3">
    <location>
        <begin position="50"/>
        <end position="81"/>
    </location>
</feature>
<dbReference type="PROSITE" id="PS50102">
    <property type="entry name" value="RRM"/>
    <property type="match status" value="2"/>
</dbReference>
<protein>
    <recommendedName>
        <fullName evidence="4">RRM domain-containing protein</fullName>
    </recommendedName>
</protein>
<sequence length="302" mass="32381">MFSTSLRIQARLALAARASAPLARTAGPLVSRSLLVAAVASRSLSTSSVIQQYNNDRREPRSYERSERSFERTQRPPNPPHNVLFVGNISWSCDEADIRQAFLPFGPVKEVRIATGPDGRSRGFAHVEFEKLEDATAAYQSAGQEPIHIADRDVRLDYAPIKPKAEPTSKLFVSRFDGDEAELRDLFSEFNSAIIGVHMLRDINTGASQGKGFVEMMSTEIATEALEKLNGVRTNQGGSLFVSYAHSQERRDRNRAQRGSPPRGGQRGGGGGGGGYGGGGYGRGGSGGGGGGGFQSGGRDSY</sequence>
<feature type="compositionally biased region" description="Basic and acidic residues" evidence="3">
    <location>
        <begin position="55"/>
        <end position="74"/>
    </location>
</feature>
<dbReference type="Gene3D" id="3.30.70.330">
    <property type="match status" value="2"/>
</dbReference>
<reference evidence="5 6" key="1">
    <citation type="journal article" date="2019" name="Nat. Ecol. Evol.">
        <title>Megaphylogeny resolves global patterns of mushroom evolution.</title>
        <authorList>
            <person name="Varga T."/>
            <person name="Krizsan K."/>
            <person name="Foldi C."/>
            <person name="Dima B."/>
            <person name="Sanchez-Garcia M."/>
            <person name="Sanchez-Ramirez S."/>
            <person name="Szollosi G.J."/>
            <person name="Szarkandi J.G."/>
            <person name="Papp V."/>
            <person name="Albert L."/>
            <person name="Andreopoulos W."/>
            <person name="Angelini C."/>
            <person name="Antonin V."/>
            <person name="Barry K.W."/>
            <person name="Bougher N.L."/>
            <person name="Buchanan P."/>
            <person name="Buyck B."/>
            <person name="Bense V."/>
            <person name="Catcheside P."/>
            <person name="Chovatia M."/>
            <person name="Cooper J."/>
            <person name="Damon W."/>
            <person name="Desjardin D."/>
            <person name="Finy P."/>
            <person name="Geml J."/>
            <person name="Haridas S."/>
            <person name="Hughes K."/>
            <person name="Justo A."/>
            <person name="Karasinski D."/>
            <person name="Kautmanova I."/>
            <person name="Kiss B."/>
            <person name="Kocsube S."/>
            <person name="Kotiranta H."/>
            <person name="LaButti K.M."/>
            <person name="Lechner B.E."/>
            <person name="Liimatainen K."/>
            <person name="Lipzen A."/>
            <person name="Lukacs Z."/>
            <person name="Mihaltcheva S."/>
            <person name="Morgado L.N."/>
            <person name="Niskanen T."/>
            <person name="Noordeloos M.E."/>
            <person name="Ohm R.A."/>
            <person name="Ortiz-Santana B."/>
            <person name="Ovrebo C."/>
            <person name="Racz N."/>
            <person name="Riley R."/>
            <person name="Savchenko A."/>
            <person name="Shiryaev A."/>
            <person name="Soop K."/>
            <person name="Spirin V."/>
            <person name="Szebenyi C."/>
            <person name="Tomsovsky M."/>
            <person name="Tulloss R.E."/>
            <person name="Uehling J."/>
            <person name="Grigoriev I.V."/>
            <person name="Vagvolgyi C."/>
            <person name="Papp T."/>
            <person name="Martin F.M."/>
            <person name="Miettinen O."/>
            <person name="Hibbett D.S."/>
            <person name="Nagy L.G."/>
        </authorList>
    </citation>
    <scope>NUCLEOTIDE SEQUENCE [LARGE SCALE GENOMIC DNA]</scope>
    <source>
        <strain evidence="5 6">CBS 166.37</strain>
    </source>
</reference>
<feature type="domain" description="RRM" evidence="4">
    <location>
        <begin position="169"/>
        <end position="247"/>
    </location>
</feature>
<dbReference type="SUPFAM" id="SSF54928">
    <property type="entry name" value="RNA-binding domain, RBD"/>
    <property type="match status" value="2"/>
</dbReference>
<evidence type="ECO:0000256" key="1">
    <source>
        <dbReference type="ARBA" id="ARBA00022884"/>
    </source>
</evidence>
<dbReference type="OrthoDB" id="439808at2759"/>
<evidence type="ECO:0000256" key="3">
    <source>
        <dbReference type="SAM" id="MobiDB-lite"/>
    </source>
</evidence>
<evidence type="ECO:0000256" key="2">
    <source>
        <dbReference type="PROSITE-ProRule" id="PRU00176"/>
    </source>
</evidence>
<evidence type="ECO:0000259" key="4">
    <source>
        <dbReference type="PROSITE" id="PS50102"/>
    </source>
</evidence>
<gene>
    <name evidence="5" type="ORF">BDQ12DRAFT_632022</name>
</gene>
<keyword evidence="1 2" id="KW-0694">RNA-binding</keyword>
<dbReference type="EMBL" id="ML213607">
    <property type="protein sequence ID" value="TFK37520.1"/>
    <property type="molecule type" value="Genomic_DNA"/>
</dbReference>